<dbReference type="InterPro" id="IPR050832">
    <property type="entry name" value="Bact_Acetyltransf"/>
</dbReference>
<evidence type="ECO:0000256" key="1">
    <source>
        <dbReference type="ARBA" id="ARBA00022679"/>
    </source>
</evidence>
<keyword evidence="2" id="KW-0012">Acyltransferase</keyword>
<dbReference type="InterPro" id="IPR016890">
    <property type="entry name" value="UCP028520"/>
</dbReference>
<sequence>MAGFERLVARAFLARQTQDAGAFVVAFDETGDYDSPNFLWFRARYERFVYVDRVVVAPQARGRGLARALYDSVLAAAMAADAGRIVCEINLDPPNPGSLRFHERLGFRKVGEARLAGGEKTVGYYELSL</sequence>
<evidence type="ECO:0000313" key="5">
    <source>
        <dbReference type="Proteomes" id="UP000664288"/>
    </source>
</evidence>
<proteinExistence type="predicted"/>
<keyword evidence="1" id="KW-0808">Transferase</keyword>
<dbReference type="InterPro" id="IPR000182">
    <property type="entry name" value="GNAT_dom"/>
</dbReference>
<evidence type="ECO:0000256" key="2">
    <source>
        <dbReference type="ARBA" id="ARBA00023315"/>
    </source>
</evidence>
<comment type="caution">
    <text evidence="4">The sequence shown here is derived from an EMBL/GenBank/DDBJ whole genome shotgun (WGS) entry which is preliminary data.</text>
</comment>
<dbReference type="Gene3D" id="3.40.630.30">
    <property type="match status" value="1"/>
</dbReference>
<dbReference type="PANTHER" id="PTHR43877">
    <property type="entry name" value="AMINOALKYLPHOSPHONATE N-ACETYLTRANSFERASE-RELATED-RELATED"/>
    <property type="match status" value="1"/>
</dbReference>
<dbReference type="PANTHER" id="PTHR43877:SF2">
    <property type="entry name" value="AMINOALKYLPHOSPHONATE N-ACETYLTRANSFERASE-RELATED"/>
    <property type="match status" value="1"/>
</dbReference>
<name>A0ABS3J6R1_9HYPH</name>
<evidence type="ECO:0000259" key="3">
    <source>
        <dbReference type="PROSITE" id="PS51186"/>
    </source>
</evidence>
<protein>
    <submittedName>
        <fullName evidence="4">GNAT family N-acetyltransferase</fullName>
    </submittedName>
</protein>
<dbReference type="InterPro" id="IPR016181">
    <property type="entry name" value="Acyl_CoA_acyltransferase"/>
</dbReference>
<dbReference type="CDD" id="cd04301">
    <property type="entry name" value="NAT_SF"/>
    <property type="match status" value="1"/>
</dbReference>
<feature type="domain" description="N-acetyltransferase" evidence="3">
    <location>
        <begin position="1"/>
        <end position="129"/>
    </location>
</feature>
<dbReference type="PROSITE" id="PS51186">
    <property type="entry name" value="GNAT"/>
    <property type="match status" value="1"/>
</dbReference>
<reference evidence="4 5" key="1">
    <citation type="submission" date="2021-03" db="EMBL/GenBank/DDBJ databases">
        <title>Whole genome sequence of Jiella sp. MQZ13P-4.</title>
        <authorList>
            <person name="Tuo L."/>
        </authorList>
    </citation>
    <scope>NUCLEOTIDE SEQUENCE [LARGE SCALE GENOMIC DNA]</scope>
    <source>
        <strain evidence="4 5">MQZ13P-4</strain>
    </source>
</reference>
<dbReference type="Pfam" id="PF00583">
    <property type="entry name" value="Acetyltransf_1"/>
    <property type="match status" value="1"/>
</dbReference>
<dbReference type="EMBL" id="JAFMPY010000020">
    <property type="protein sequence ID" value="MBO0905354.1"/>
    <property type="molecule type" value="Genomic_DNA"/>
</dbReference>
<dbReference type="Proteomes" id="UP000664288">
    <property type="component" value="Unassembled WGS sequence"/>
</dbReference>
<keyword evidence="5" id="KW-1185">Reference proteome</keyword>
<gene>
    <name evidence="4" type="ORF">J1C47_17050</name>
</gene>
<accession>A0ABS3J6R1</accession>
<dbReference type="PIRSF" id="PIRSF028520">
    <property type="entry name" value="UCP028520"/>
    <property type="match status" value="1"/>
</dbReference>
<dbReference type="SUPFAM" id="SSF55729">
    <property type="entry name" value="Acyl-CoA N-acyltransferases (Nat)"/>
    <property type="match status" value="1"/>
</dbReference>
<evidence type="ECO:0000313" key="4">
    <source>
        <dbReference type="EMBL" id="MBO0905354.1"/>
    </source>
</evidence>
<organism evidence="4 5">
    <name type="scientific">Jiella sonneratiae</name>
    <dbReference type="NCBI Taxonomy" id="2816856"/>
    <lineage>
        <taxon>Bacteria</taxon>
        <taxon>Pseudomonadati</taxon>
        <taxon>Pseudomonadota</taxon>
        <taxon>Alphaproteobacteria</taxon>
        <taxon>Hyphomicrobiales</taxon>
        <taxon>Aurantimonadaceae</taxon>
        <taxon>Jiella</taxon>
    </lineage>
</organism>